<accession>A0A857LKL3</accession>
<organism evidence="1">
    <name type="scientific">Gordonia amarae</name>
    <dbReference type="NCBI Taxonomy" id="36821"/>
    <lineage>
        <taxon>Bacteria</taxon>
        <taxon>Bacillati</taxon>
        <taxon>Actinomycetota</taxon>
        <taxon>Actinomycetes</taxon>
        <taxon>Mycobacteriales</taxon>
        <taxon>Gordoniaceae</taxon>
        <taxon>Gordonia</taxon>
    </lineage>
</organism>
<proteinExistence type="predicted"/>
<evidence type="ECO:0000313" key="1">
    <source>
        <dbReference type="EMBL" id="QHN38208.1"/>
    </source>
</evidence>
<dbReference type="EMBL" id="CP045810">
    <property type="protein sequence ID" value="QHN38208.1"/>
    <property type="molecule type" value="Genomic_DNA"/>
</dbReference>
<protein>
    <submittedName>
        <fullName evidence="1">Uncharacterized protein</fullName>
    </submittedName>
</protein>
<sequence length="213" mass="22424">MSQKVSKEGGGDVIVESGATELVRLAFTIGVAAFFFFLAMGLAQAGWLEEASAFATVFAVKLVTFMYTAGVFTRSAAAEAAVKAAAGTETNIDKFKEFLRTGHAAYEEFLARSSMIRWVLIAAAYAVGFMILRSIMLGIVTAVGGNQPLMIAAAVGLATALVGPKYLMQSLDALKHKDASAVAQIPPAPTATAARPVADDEPIVMRKKKTEEA</sequence>
<gene>
    <name evidence="1" type="ORF">GII30_02555</name>
</gene>
<reference evidence="1" key="1">
    <citation type="journal article" date="2021" name="Nat. Microbiol.">
        <title>Cocultivation of an ultrasmall environmental parasitic bacterium with lytic ability against bacteria associated with wastewater foams.</title>
        <authorList>
            <person name="Batinovic S."/>
            <person name="Rose J.J.A."/>
            <person name="Ratcliffe J."/>
            <person name="Seviour R.J."/>
            <person name="Petrovski S."/>
        </authorList>
    </citation>
    <scope>NUCLEOTIDE SEQUENCE</scope>
    <source>
        <strain evidence="1">CON44</strain>
    </source>
</reference>
<dbReference type="RefSeq" id="WP_005185187.1">
    <property type="nucleotide sequence ID" value="NZ_CP045804.1"/>
</dbReference>
<dbReference type="AlphaFoldDB" id="A0A857LKL3"/>
<name>A0A857LKL3_9ACTN</name>